<evidence type="ECO:0000313" key="2">
    <source>
        <dbReference type="EMBL" id="MBA5637692.1"/>
    </source>
</evidence>
<proteinExistence type="inferred from homology"/>
<dbReference type="GO" id="GO:0016853">
    <property type="term" value="F:isomerase activity"/>
    <property type="evidence" value="ECO:0007669"/>
    <property type="project" value="UniProtKB-KW"/>
</dbReference>
<accession>A0A7W2IC80</accession>
<dbReference type="Gene3D" id="3.90.226.10">
    <property type="entry name" value="2-enoyl-CoA Hydratase, Chain A, domain 1"/>
    <property type="match status" value="1"/>
</dbReference>
<protein>
    <submittedName>
        <fullName evidence="2">Enoyl-CoA hydratase/isomerase family protein</fullName>
    </submittedName>
</protein>
<dbReference type="InterPro" id="IPR029045">
    <property type="entry name" value="ClpP/crotonase-like_dom_sf"/>
</dbReference>
<organism evidence="2 3">
    <name type="scientific">Rugamonas brunnea</name>
    <dbReference type="NCBI Taxonomy" id="2758569"/>
    <lineage>
        <taxon>Bacteria</taxon>
        <taxon>Pseudomonadati</taxon>
        <taxon>Pseudomonadota</taxon>
        <taxon>Betaproteobacteria</taxon>
        <taxon>Burkholderiales</taxon>
        <taxon>Oxalobacteraceae</taxon>
        <taxon>Telluria group</taxon>
        <taxon>Rugamonas</taxon>
    </lineage>
</organism>
<comment type="caution">
    <text evidence="2">The sequence shown here is derived from an EMBL/GenBank/DDBJ whole genome shotgun (WGS) entry which is preliminary data.</text>
</comment>
<dbReference type="PANTHER" id="PTHR42964:SF1">
    <property type="entry name" value="POLYKETIDE BIOSYNTHESIS ENOYL-COA HYDRATASE PKSH-RELATED"/>
    <property type="match status" value="1"/>
</dbReference>
<dbReference type="Proteomes" id="UP000534388">
    <property type="component" value="Unassembled WGS sequence"/>
</dbReference>
<dbReference type="InterPro" id="IPR014748">
    <property type="entry name" value="Enoyl-CoA_hydra_C"/>
</dbReference>
<dbReference type="Pfam" id="PF00378">
    <property type="entry name" value="ECH_1"/>
    <property type="match status" value="1"/>
</dbReference>
<keyword evidence="2" id="KW-0413">Isomerase</keyword>
<comment type="similarity">
    <text evidence="1">Belongs to the enoyl-CoA hydratase/isomerase family.</text>
</comment>
<dbReference type="PANTHER" id="PTHR42964">
    <property type="entry name" value="ENOYL-COA HYDRATASE"/>
    <property type="match status" value="1"/>
</dbReference>
<reference evidence="2 3" key="1">
    <citation type="submission" date="2020-07" db="EMBL/GenBank/DDBJ databases">
        <title>Novel species isolated from subtropical streams in China.</title>
        <authorList>
            <person name="Lu H."/>
        </authorList>
    </citation>
    <scope>NUCLEOTIDE SEQUENCE [LARGE SCALE GENOMIC DNA]</scope>
    <source>
        <strain evidence="2 3">LX20W</strain>
    </source>
</reference>
<dbReference type="GO" id="GO:0008300">
    <property type="term" value="P:isoprenoid catabolic process"/>
    <property type="evidence" value="ECO:0007669"/>
    <property type="project" value="TreeGrafter"/>
</dbReference>
<dbReference type="InterPro" id="IPR051683">
    <property type="entry name" value="Enoyl-CoA_Hydratase/Isomerase"/>
</dbReference>
<evidence type="ECO:0000256" key="1">
    <source>
        <dbReference type="ARBA" id="ARBA00005254"/>
    </source>
</evidence>
<dbReference type="SUPFAM" id="SSF52096">
    <property type="entry name" value="ClpP/crotonase"/>
    <property type="match status" value="1"/>
</dbReference>
<dbReference type="Gene3D" id="1.10.12.10">
    <property type="entry name" value="Lyase 2-enoyl-coa Hydratase, Chain A, domain 2"/>
    <property type="match status" value="1"/>
</dbReference>
<gene>
    <name evidence="2" type="ORF">H3H37_11560</name>
</gene>
<evidence type="ECO:0000313" key="3">
    <source>
        <dbReference type="Proteomes" id="UP000534388"/>
    </source>
</evidence>
<name>A0A7W2IC80_9BURK</name>
<dbReference type="CDD" id="cd06558">
    <property type="entry name" value="crotonase-like"/>
    <property type="match status" value="1"/>
</dbReference>
<dbReference type="EMBL" id="JACEZT010000006">
    <property type="protein sequence ID" value="MBA5637692.1"/>
    <property type="molecule type" value="Genomic_DNA"/>
</dbReference>
<keyword evidence="3" id="KW-1185">Reference proteome</keyword>
<sequence>MDTSDNAVLLARREGAVLYLTINRPEARNAMNAQVLEELIATFEAVAACPDVRAVVLRGAGGNFCAGGDVKDFVRLRRQEAAPGTDPVAAFNRRFGALLELANSVPQAVIVLAEGAVLGGGFGLACVADVTIARNDASFGLPETSLGVVPAQIAPFVVQRIGLSQARRLGMCGGRFNGAEAYRLGLAHFVEHSDAGMAAREEQVLAQVMRCAPGANAMTKQIMLAVGSEPLGQVLDRAATLFSAALSGPEAAEGTQAFVEKRLPQWAAAGNVETGEADVR</sequence>
<dbReference type="AlphaFoldDB" id="A0A7W2IC80"/>
<dbReference type="RefSeq" id="WP_182162528.1">
    <property type="nucleotide sequence ID" value="NZ_JACEZT010000006.1"/>
</dbReference>
<dbReference type="InterPro" id="IPR001753">
    <property type="entry name" value="Enoyl-CoA_hydra/iso"/>
</dbReference>